<gene>
    <name evidence="3" type="ORF">D3P09_16575</name>
</gene>
<dbReference type="Proteomes" id="UP000267798">
    <property type="component" value="Unassembled WGS sequence"/>
</dbReference>
<name>A0A3A6PIY2_9BACL</name>
<dbReference type="InterPro" id="IPR027994">
    <property type="entry name" value="WxL_dom"/>
</dbReference>
<feature type="signal peptide" evidence="1">
    <location>
        <begin position="1"/>
        <end position="26"/>
    </location>
</feature>
<evidence type="ECO:0000313" key="3">
    <source>
        <dbReference type="EMBL" id="RJX39108.1"/>
    </source>
</evidence>
<proteinExistence type="predicted"/>
<dbReference type="AlphaFoldDB" id="A0A3A6PIY2"/>
<dbReference type="EMBL" id="QXQB01000003">
    <property type="protein sequence ID" value="RJX39108.1"/>
    <property type="molecule type" value="Genomic_DNA"/>
</dbReference>
<reference evidence="3 4" key="1">
    <citation type="submission" date="2018-09" db="EMBL/GenBank/DDBJ databases">
        <title>Paenibacillus aracenensis nov. sp. isolated from a cave in southern Spain.</title>
        <authorList>
            <person name="Jurado V."/>
            <person name="Gutierrez-Patricio S."/>
            <person name="Gonzalez-Pimentel J.L."/>
            <person name="Miller A.Z."/>
            <person name="Laiz L."/>
            <person name="Saiz-Jimenez C."/>
        </authorList>
    </citation>
    <scope>NUCLEOTIDE SEQUENCE [LARGE SCALE GENOMIC DNA]</scope>
    <source>
        <strain evidence="3 4">JCM 19203</strain>
    </source>
</reference>
<dbReference type="Gene3D" id="2.60.120.260">
    <property type="entry name" value="Galactose-binding domain-like"/>
    <property type="match status" value="1"/>
</dbReference>
<feature type="chain" id="PRO_5017411473" description="WxL domain-containing protein" evidence="1">
    <location>
        <begin position="27"/>
        <end position="380"/>
    </location>
</feature>
<evidence type="ECO:0000259" key="2">
    <source>
        <dbReference type="Pfam" id="PF13731"/>
    </source>
</evidence>
<dbReference type="Pfam" id="PF13731">
    <property type="entry name" value="WxL"/>
    <property type="match status" value="1"/>
</dbReference>
<organism evidence="3 4">
    <name type="scientific">Paenibacillus pinisoli</name>
    <dbReference type="NCBI Taxonomy" id="1276110"/>
    <lineage>
        <taxon>Bacteria</taxon>
        <taxon>Bacillati</taxon>
        <taxon>Bacillota</taxon>
        <taxon>Bacilli</taxon>
        <taxon>Bacillales</taxon>
        <taxon>Paenibacillaceae</taxon>
        <taxon>Paenibacillus</taxon>
    </lineage>
</organism>
<dbReference type="OrthoDB" id="2603376at2"/>
<keyword evidence="1" id="KW-0732">Signal</keyword>
<evidence type="ECO:0000256" key="1">
    <source>
        <dbReference type="SAM" id="SignalP"/>
    </source>
</evidence>
<evidence type="ECO:0000313" key="4">
    <source>
        <dbReference type="Proteomes" id="UP000267798"/>
    </source>
</evidence>
<feature type="domain" description="WxL" evidence="2">
    <location>
        <begin position="224"/>
        <end position="334"/>
    </location>
</feature>
<comment type="caution">
    <text evidence="3">The sequence shown here is derived from an EMBL/GenBank/DDBJ whole genome shotgun (WGS) entry which is preliminary data.</text>
</comment>
<keyword evidence="4" id="KW-1185">Reference proteome</keyword>
<accession>A0A3A6PIY2</accession>
<dbReference type="RefSeq" id="WP_120112199.1">
    <property type="nucleotide sequence ID" value="NZ_QXQB01000003.1"/>
</dbReference>
<sequence length="380" mass="40549">MLKQTIRMVLVFSLLMAAIAPGTTYATGNLLNNGGFEVHASGNTADHWTFRTEGAPDSYIAELSTASVSEGAYAQRLSQDGTTVPGQTLRVVNKIDSGFTAGDSFQLTFQTNITSLAEAKLRAKVEYYKADSTYLGRSLREITNATSDYSAYEVTALVPADTDLMVVAFEVVINANGGYYNLFIDDVQLQRLVSVGDTTQVGIIGGDLKLNTVSGSFMDVQLNHQTTMTTTMTTTANITDNRGNGEGWAVKISATDFFSQDLADPSSAGKASLVLKLPVSNLQLETSSVNLVSGQPVDATYGPAASSFTASNFSQTVVRAQPGFGMGSYNVPIRYTLLVPKTLEIISLTGTDSKFKVGDYVGTREGYYTATLNFTIGTGL</sequence>
<protein>
    <recommendedName>
        <fullName evidence="2">WxL domain-containing protein</fullName>
    </recommendedName>
</protein>